<dbReference type="EMBL" id="CAJVQC010150113">
    <property type="protein sequence ID" value="CAG8846201.1"/>
    <property type="molecule type" value="Genomic_DNA"/>
</dbReference>
<sequence length="44" mass="5505">FGRIVKDFEYPVYNYIDYEEIKQAKEDSKKWYKANLYYKSWIGD</sequence>
<proteinExistence type="predicted"/>
<evidence type="ECO:0000313" key="1">
    <source>
        <dbReference type="EMBL" id="CAG8846201.1"/>
    </source>
</evidence>
<keyword evidence="2" id="KW-1185">Reference proteome</keyword>
<dbReference type="Proteomes" id="UP000789920">
    <property type="component" value="Unassembled WGS sequence"/>
</dbReference>
<gene>
    <name evidence="1" type="ORF">RPERSI_LOCUS34020</name>
</gene>
<accession>A0ACA9SSJ5</accession>
<evidence type="ECO:0000313" key="2">
    <source>
        <dbReference type="Proteomes" id="UP000789920"/>
    </source>
</evidence>
<feature type="non-terminal residue" evidence="1">
    <location>
        <position position="1"/>
    </location>
</feature>
<protein>
    <submittedName>
        <fullName evidence="1">9365_t:CDS:1</fullName>
    </submittedName>
</protein>
<comment type="caution">
    <text evidence="1">The sequence shown here is derived from an EMBL/GenBank/DDBJ whole genome shotgun (WGS) entry which is preliminary data.</text>
</comment>
<reference evidence="1" key="1">
    <citation type="submission" date="2021-06" db="EMBL/GenBank/DDBJ databases">
        <authorList>
            <person name="Kallberg Y."/>
            <person name="Tangrot J."/>
            <person name="Rosling A."/>
        </authorList>
    </citation>
    <scope>NUCLEOTIDE SEQUENCE</scope>
    <source>
        <strain evidence="1">MA461A</strain>
    </source>
</reference>
<organism evidence="1 2">
    <name type="scientific">Racocetra persica</name>
    <dbReference type="NCBI Taxonomy" id="160502"/>
    <lineage>
        <taxon>Eukaryota</taxon>
        <taxon>Fungi</taxon>
        <taxon>Fungi incertae sedis</taxon>
        <taxon>Mucoromycota</taxon>
        <taxon>Glomeromycotina</taxon>
        <taxon>Glomeromycetes</taxon>
        <taxon>Diversisporales</taxon>
        <taxon>Gigasporaceae</taxon>
        <taxon>Racocetra</taxon>
    </lineage>
</organism>
<name>A0ACA9SSJ5_9GLOM</name>